<evidence type="ECO:0008006" key="4">
    <source>
        <dbReference type="Google" id="ProtNLM"/>
    </source>
</evidence>
<keyword evidence="1" id="KW-1133">Transmembrane helix</keyword>
<accession>A0A5C6A3Y2</accession>
<proteinExistence type="predicted"/>
<dbReference type="RefSeq" id="WP_146522763.1">
    <property type="nucleotide sequence ID" value="NZ_CP151726.1"/>
</dbReference>
<keyword evidence="3" id="KW-1185">Reference proteome</keyword>
<dbReference type="AlphaFoldDB" id="A0A5C6A3Y2"/>
<dbReference type="Proteomes" id="UP000320176">
    <property type="component" value="Unassembled WGS sequence"/>
</dbReference>
<protein>
    <recommendedName>
        <fullName evidence="4">Fimbrial assembly protein (PilN)</fullName>
    </recommendedName>
</protein>
<comment type="caution">
    <text evidence="2">The sequence shown here is derived from an EMBL/GenBank/DDBJ whole genome shotgun (WGS) entry which is preliminary data.</text>
</comment>
<dbReference type="EMBL" id="SJPN01000008">
    <property type="protein sequence ID" value="TWT93978.1"/>
    <property type="molecule type" value="Genomic_DNA"/>
</dbReference>
<feature type="transmembrane region" description="Helical" evidence="1">
    <location>
        <begin position="25"/>
        <end position="45"/>
    </location>
</feature>
<organism evidence="2 3">
    <name type="scientific">Stieleria varia</name>
    <dbReference type="NCBI Taxonomy" id="2528005"/>
    <lineage>
        <taxon>Bacteria</taxon>
        <taxon>Pseudomonadati</taxon>
        <taxon>Planctomycetota</taxon>
        <taxon>Planctomycetia</taxon>
        <taxon>Pirellulales</taxon>
        <taxon>Pirellulaceae</taxon>
        <taxon>Stieleria</taxon>
    </lineage>
</organism>
<name>A0A5C6A3Y2_9BACT</name>
<keyword evidence="1" id="KW-0472">Membrane</keyword>
<dbReference type="OrthoDB" id="254806at2"/>
<evidence type="ECO:0000313" key="2">
    <source>
        <dbReference type="EMBL" id="TWT93978.1"/>
    </source>
</evidence>
<keyword evidence="1" id="KW-0812">Transmembrane</keyword>
<evidence type="ECO:0000256" key="1">
    <source>
        <dbReference type="SAM" id="Phobius"/>
    </source>
</evidence>
<gene>
    <name evidence="2" type="ORF">Pla52n_58070</name>
</gene>
<evidence type="ECO:0000313" key="3">
    <source>
        <dbReference type="Proteomes" id="UP000320176"/>
    </source>
</evidence>
<sequence>MSRDTQQLDLYPLHYRLLRQAKRAVLLWTAAVFGLAAILIGNLTLQWRANAQQQARDQEIVAASSSVNQLRRIVTVLESDNARRRQWVQWVETAKPDDSLLQSLAVVTAATHPATPQNAEQHLDVQRVSIKLPVEYPASADATPNWAQPSLSVVAITKSRGQAMEWMERVAESPRVRQVDVSTPNGKWSEAVAKLSGQPVSTKVLP</sequence>
<reference evidence="2 3" key="1">
    <citation type="submission" date="2019-02" db="EMBL/GenBank/DDBJ databases">
        <title>Deep-cultivation of Planctomycetes and their phenomic and genomic characterization uncovers novel biology.</title>
        <authorList>
            <person name="Wiegand S."/>
            <person name="Jogler M."/>
            <person name="Boedeker C."/>
            <person name="Pinto D."/>
            <person name="Vollmers J."/>
            <person name="Rivas-Marin E."/>
            <person name="Kohn T."/>
            <person name="Peeters S.H."/>
            <person name="Heuer A."/>
            <person name="Rast P."/>
            <person name="Oberbeckmann S."/>
            <person name="Bunk B."/>
            <person name="Jeske O."/>
            <person name="Meyerdierks A."/>
            <person name="Storesund J.E."/>
            <person name="Kallscheuer N."/>
            <person name="Luecker S."/>
            <person name="Lage O.M."/>
            <person name="Pohl T."/>
            <person name="Merkel B.J."/>
            <person name="Hornburger P."/>
            <person name="Mueller R.-W."/>
            <person name="Bruemmer F."/>
            <person name="Labrenz M."/>
            <person name="Spormann A.M."/>
            <person name="Op Den Camp H."/>
            <person name="Overmann J."/>
            <person name="Amann R."/>
            <person name="Jetten M.S.M."/>
            <person name="Mascher T."/>
            <person name="Medema M.H."/>
            <person name="Devos D.P."/>
            <person name="Kaster A.-K."/>
            <person name="Ovreas L."/>
            <person name="Rohde M."/>
            <person name="Galperin M.Y."/>
            <person name="Jogler C."/>
        </authorList>
    </citation>
    <scope>NUCLEOTIDE SEQUENCE [LARGE SCALE GENOMIC DNA]</scope>
    <source>
        <strain evidence="2 3">Pla52n</strain>
    </source>
</reference>